<dbReference type="InterPro" id="IPR036322">
    <property type="entry name" value="WD40_repeat_dom_sf"/>
</dbReference>
<evidence type="ECO:0000256" key="3">
    <source>
        <dbReference type="PROSITE-ProRule" id="PRU00221"/>
    </source>
</evidence>
<accession>A0A2T1BYS4</accession>
<evidence type="ECO:0000313" key="7">
    <source>
        <dbReference type="Proteomes" id="UP000238762"/>
    </source>
</evidence>
<evidence type="ECO:0000256" key="2">
    <source>
        <dbReference type="ARBA" id="ARBA00022737"/>
    </source>
</evidence>
<dbReference type="Gene3D" id="3.40.50.300">
    <property type="entry name" value="P-loop containing nucleotide triphosphate hydrolases"/>
    <property type="match status" value="1"/>
</dbReference>
<dbReference type="Gene3D" id="2.130.10.10">
    <property type="entry name" value="YVTN repeat-like/Quinoprotein amine dehydrogenase"/>
    <property type="match status" value="3"/>
</dbReference>
<feature type="repeat" description="WD" evidence="3">
    <location>
        <begin position="1218"/>
        <end position="1250"/>
    </location>
</feature>
<dbReference type="Pfam" id="PF20703">
    <property type="entry name" value="nSTAND1"/>
    <property type="match status" value="1"/>
</dbReference>
<feature type="domain" description="Novel STAND NTPase 1" evidence="5">
    <location>
        <begin position="382"/>
        <end position="777"/>
    </location>
</feature>
<reference evidence="6 7" key="2">
    <citation type="submission" date="2018-03" db="EMBL/GenBank/DDBJ databases">
        <title>The ancient ancestry and fast evolution of plastids.</title>
        <authorList>
            <person name="Moore K.R."/>
            <person name="Magnabosco C."/>
            <person name="Momper L."/>
            <person name="Gold D.A."/>
            <person name="Bosak T."/>
            <person name="Fournier G.P."/>
        </authorList>
    </citation>
    <scope>NUCLEOTIDE SEQUENCE [LARGE SCALE GENOMIC DNA]</scope>
    <source>
        <strain evidence="6 7">CCAP 1448/3</strain>
    </source>
</reference>
<dbReference type="Pfam" id="PF00400">
    <property type="entry name" value="WD40"/>
    <property type="match status" value="6"/>
</dbReference>
<feature type="domain" description="CHAT" evidence="4">
    <location>
        <begin position="221"/>
        <end position="355"/>
    </location>
</feature>
<dbReference type="Proteomes" id="UP000238762">
    <property type="component" value="Unassembled WGS sequence"/>
</dbReference>
<dbReference type="Pfam" id="PF12770">
    <property type="entry name" value="CHAT"/>
    <property type="match status" value="1"/>
</dbReference>
<dbReference type="RefSeq" id="WP_106290546.1">
    <property type="nucleotide sequence ID" value="NZ_CAWNTC010000158.1"/>
</dbReference>
<dbReference type="SUPFAM" id="SSF52540">
    <property type="entry name" value="P-loop containing nucleoside triphosphate hydrolases"/>
    <property type="match status" value="1"/>
</dbReference>
<feature type="repeat" description="WD" evidence="3">
    <location>
        <begin position="962"/>
        <end position="996"/>
    </location>
</feature>
<dbReference type="SMART" id="SM00320">
    <property type="entry name" value="WD40"/>
    <property type="match status" value="11"/>
</dbReference>
<dbReference type="EMBL" id="PVWJ01000125">
    <property type="protein sequence ID" value="PSB01186.1"/>
    <property type="molecule type" value="Genomic_DNA"/>
</dbReference>
<evidence type="ECO:0000259" key="4">
    <source>
        <dbReference type="Pfam" id="PF12770"/>
    </source>
</evidence>
<evidence type="ECO:0000259" key="5">
    <source>
        <dbReference type="Pfam" id="PF20703"/>
    </source>
</evidence>
<dbReference type="InterPro" id="IPR049052">
    <property type="entry name" value="nSTAND1"/>
</dbReference>
<sequence>MDVLTLKLEAGDFDRGFASVTVQIHSSTEKGDNNSIQRKLQLPPAPELRNLYQRWQEPYHNLVNPDSSRGIKKEQRINYSSRDELSLSYQELQQEVNRWLQGLKDELEPVICSRRNVEILFEIQTFEDIPENVRHLIEQLHWEKWNLFPEDAKVGVAFTYGNAIRSDISAQRDGEPRRNKRVRILGILGHGGEGIDLKADEELIRQLPGAEPHFLYEPELSEFQKLWDENWDILFYGGHSETIDEGRTGWLIDLNPRETLDIQKIRQTLKTAIANGLKLAIFSSCDGLGLARQLRDLDLPYIIVWKEPISTDIAKKFLEYFLKAFAKGMIIEKAVWQAQTQLREWSNCERDLPGVTSLIATIRNSAQSSLTWFDLGGIPICPYRGLSAFQEEHAPYFFGRDRFAKTLLEAVRKKPLVAVVGASGSGKSSVVLAGLIPLLRQDKVVQWQVAVFRPGTNPIESLAIALTSVSQIRDRRRLAELELEAELRTTSGLSSAVERIVNANPHKPYIRLVLVADQFEELYTNVPETERHTFIDGLLYAVKSAPSFTLVLTLRGDFYGSAISYPPLSDALQDAVFNLSTMNREELHDAIVCPAEKMRVRLQDGLVDTLIGDLGDSAGRLPLLQFTLKQLWEGQENYTLTHQAYQQIGGLERAIAVHADGVYAKLSEYEREQARRVFIKLVRLGEGTEATRRLAKREEFKEETWDLVRRLANEDARLVVTNRNESTGQETVEIIHEVLIQHWGKLEHWLRENEDFLRWSYRLEDALEQWESHDKQEGYLLREAPLVEAQRWLESRREELTNAQRVFIQSSLELRNRENTDKEKRRRHNIFVLTCFSGVGLLLSVIAGIGWHNAAIRETNAELNNLSLSAKTLIASGKYLDALVESLRAGLKLKQAVNIEAETRMQVLTALNESVYGIREINRLVINSSNLPTLSPDSNTIAIPTGNAVQLRSTDGRLLNTLKGHTSEVIGVVFSADSRAIASISEDSTLKIWSIEGSLLKTMKNDTSVFSPYAAPLIKLLFSPDGKTINLATRNGTWKSWNLDGVLLETIRLDESLDDFLVSSDGQYAISLANNKIGFWSLKKGLLKTAQTNLNHQSLSISPDSQVIGTYGDDSVQIWDTKGILLKQMKITDDCCVQGISFSPDSQTFASISQGDGDDAPGLLQLWSRNGTLLKTFPKQIKGISRVSFSPDGQIIASANHDGTVKLWKANGTLLETFRGHNSRLTTVGFSPDAQIIISTAVDGTMRFWSREHRFPKILKGEYWQNVSFSPDSQFVISNASKIWNRQGSLVKEFELVEPGLAGDTSIVFSPDGKVFTIGEHVSFSPNGRAIISSDMSALKLWDINGKMIKTIPGSTKEDNWDQKTIKLWSLDRGTELNSWRIPEGDTDIVDLTFSPKGKIIIASSNTGGVNVSIPDGNKAKILMKIDSASQVSFSPDGKMIASDTQGGAIKIWDYNGKLLKKFQGFDEDESVGDITFSPDSQAIAVADSRTVRLWSINGTKLQSFDHKARIRSVSFSPDGKILASGSFDGQDEGEGASDPNRYNTVILWNLDLDDLIAQGCNWAQNYLKNNPDVSESDRHLCDSADALKK</sequence>
<dbReference type="PANTHER" id="PTHR19848:SF8">
    <property type="entry name" value="F-BOX AND WD REPEAT DOMAIN CONTAINING 7"/>
    <property type="match status" value="1"/>
</dbReference>
<keyword evidence="1 3" id="KW-0853">WD repeat</keyword>
<protein>
    <recommendedName>
        <fullName evidence="8">CHAT domain-containing protein</fullName>
    </recommendedName>
</protein>
<evidence type="ECO:0008006" key="8">
    <source>
        <dbReference type="Google" id="ProtNLM"/>
    </source>
</evidence>
<dbReference type="InterPro" id="IPR001680">
    <property type="entry name" value="WD40_rpt"/>
</dbReference>
<organism evidence="6 7">
    <name type="scientific">Merismopedia glauca CCAP 1448/3</name>
    <dbReference type="NCBI Taxonomy" id="1296344"/>
    <lineage>
        <taxon>Bacteria</taxon>
        <taxon>Bacillati</taxon>
        <taxon>Cyanobacteriota</taxon>
        <taxon>Cyanophyceae</taxon>
        <taxon>Synechococcales</taxon>
        <taxon>Merismopediaceae</taxon>
        <taxon>Merismopedia</taxon>
    </lineage>
</organism>
<dbReference type="CDD" id="cd00200">
    <property type="entry name" value="WD40"/>
    <property type="match status" value="1"/>
</dbReference>
<feature type="repeat" description="WD" evidence="3">
    <location>
        <begin position="1177"/>
        <end position="1209"/>
    </location>
</feature>
<keyword evidence="2" id="KW-0677">Repeat</keyword>
<dbReference type="InterPro" id="IPR027417">
    <property type="entry name" value="P-loop_NTPase"/>
</dbReference>
<evidence type="ECO:0000313" key="6">
    <source>
        <dbReference type="EMBL" id="PSB01186.1"/>
    </source>
</evidence>
<proteinExistence type="predicted"/>
<dbReference type="SUPFAM" id="SSF50978">
    <property type="entry name" value="WD40 repeat-like"/>
    <property type="match status" value="2"/>
</dbReference>
<reference evidence="6 7" key="1">
    <citation type="submission" date="2018-02" db="EMBL/GenBank/DDBJ databases">
        <authorList>
            <person name="Cohen D.B."/>
            <person name="Kent A.D."/>
        </authorList>
    </citation>
    <scope>NUCLEOTIDE SEQUENCE [LARGE SCALE GENOMIC DNA]</scope>
    <source>
        <strain evidence="6 7">CCAP 1448/3</strain>
    </source>
</reference>
<feature type="repeat" description="WD" evidence="3">
    <location>
        <begin position="1504"/>
        <end position="1530"/>
    </location>
</feature>
<dbReference type="PROSITE" id="PS50082">
    <property type="entry name" value="WD_REPEATS_2"/>
    <property type="match status" value="5"/>
</dbReference>
<keyword evidence="7" id="KW-1185">Reference proteome</keyword>
<gene>
    <name evidence="6" type="ORF">C7B64_19660</name>
</gene>
<dbReference type="InterPro" id="IPR015943">
    <property type="entry name" value="WD40/YVTN_repeat-like_dom_sf"/>
</dbReference>
<dbReference type="PROSITE" id="PS50294">
    <property type="entry name" value="WD_REPEATS_REGION"/>
    <property type="match status" value="3"/>
</dbReference>
<dbReference type="InterPro" id="IPR024983">
    <property type="entry name" value="CHAT_dom"/>
</dbReference>
<feature type="repeat" description="WD" evidence="3">
    <location>
        <begin position="1432"/>
        <end position="1454"/>
    </location>
</feature>
<comment type="caution">
    <text evidence="6">The sequence shown here is derived from an EMBL/GenBank/DDBJ whole genome shotgun (WGS) entry which is preliminary data.</text>
</comment>
<dbReference type="PANTHER" id="PTHR19848">
    <property type="entry name" value="WD40 REPEAT PROTEIN"/>
    <property type="match status" value="1"/>
</dbReference>
<evidence type="ECO:0000256" key="1">
    <source>
        <dbReference type="ARBA" id="ARBA00022574"/>
    </source>
</evidence>
<name>A0A2T1BYS4_9CYAN</name>
<dbReference type="OrthoDB" id="414840at2"/>